<dbReference type="GO" id="GO:0016787">
    <property type="term" value="F:hydrolase activity"/>
    <property type="evidence" value="ECO:0007669"/>
    <property type="project" value="UniProtKB-KW"/>
</dbReference>
<sequence>MSFAILSLSFVALASAQSVVSLSPAAKATDASGVSSVLDPSFAGFGIEPSNLFSFTGGTNANQLSVNLLQNLAGYAGAPPHIRLGGNTGDYMIYDSTFNDYSLENNPHSAGRGFIASDSMIFGPSYFKALDRFPKNTPVTFGLNLAYQESDYINNIVKEAAAALNGMTNVKLVSFEIGNEPDLYLKNSLRNGSWSGQVYTQEFLERAAAVYEQVLKPAGIGATFFETPATASTLGTTFEVNDLVQDGLTATTNGLNYVSAWNQHDYFYFIGVSTVPITLDDLMYLDNTNSQFQYWESQVANGLATGLPYVLREMCSVGPIGMHGISDTFGASLWTLNFFMFAASLNISSVQMHMTDNSNASAWQPIPMYGNEPFVRPMYYAHAAVAQLIGNGNGTTQIGVLNTNSVKADYTGRIRAYVAYASGSLRSLVLINGRPVNASDTGKGSFTFSLSLPDYANQNLYLSYLTADGADSLSGTTWNGISYESSNDGTPKTANSTITTIPIGSNGNVAVTVRDSQAVIANIGWLLGSNAVLTPNSTSPTLGTTHTGAKKSAAVTSAAGTSTALLSSAVTTTVALMNSVSSGFGDATPGPKPTGIAGRAWRRGRILSVVVGIGAVVLGLVCVA</sequence>
<dbReference type="Gene3D" id="3.20.20.80">
    <property type="entry name" value="Glycosidases"/>
    <property type="match status" value="1"/>
</dbReference>
<evidence type="ECO:0000256" key="2">
    <source>
        <dbReference type="SAM" id="SignalP"/>
    </source>
</evidence>
<name>A0A8E2JYS1_9PEZI</name>
<feature type="domain" description="Beta-glucuronidase C-terminal" evidence="3">
    <location>
        <begin position="416"/>
        <end position="520"/>
    </location>
</feature>
<keyword evidence="1" id="KW-1133">Transmembrane helix</keyword>
<evidence type="ECO:0000313" key="5">
    <source>
        <dbReference type="Proteomes" id="UP000250140"/>
    </source>
</evidence>
<accession>A0A8E2JYS1</accession>
<evidence type="ECO:0000259" key="3">
    <source>
        <dbReference type="Pfam" id="PF16862"/>
    </source>
</evidence>
<organism evidence="4 5">
    <name type="scientific">Glonium stellatum</name>
    <dbReference type="NCBI Taxonomy" id="574774"/>
    <lineage>
        <taxon>Eukaryota</taxon>
        <taxon>Fungi</taxon>
        <taxon>Dikarya</taxon>
        <taxon>Ascomycota</taxon>
        <taxon>Pezizomycotina</taxon>
        <taxon>Dothideomycetes</taxon>
        <taxon>Pleosporomycetidae</taxon>
        <taxon>Gloniales</taxon>
        <taxon>Gloniaceae</taxon>
        <taxon>Glonium</taxon>
    </lineage>
</organism>
<feature type="transmembrane region" description="Helical" evidence="1">
    <location>
        <begin position="606"/>
        <end position="623"/>
    </location>
</feature>
<dbReference type="PANTHER" id="PTHR36183">
    <property type="entry name" value="BETA-GLUCURONIDASE"/>
    <property type="match status" value="1"/>
</dbReference>
<dbReference type="Proteomes" id="UP000250140">
    <property type="component" value="Unassembled WGS sequence"/>
</dbReference>
<evidence type="ECO:0000313" key="4">
    <source>
        <dbReference type="EMBL" id="OCL14149.1"/>
    </source>
</evidence>
<dbReference type="Pfam" id="PF16862">
    <property type="entry name" value="Glyco_hydro_79C"/>
    <property type="match status" value="1"/>
</dbReference>
<keyword evidence="1" id="KW-0472">Membrane</keyword>
<dbReference type="InterPro" id="IPR017853">
    <property type="entry name" value="GH"/>
</dbReference>
<proteinExistence type="predicted"/>
<dbReference type="OrthoDB" id="2831684at2759"/>
<gene>
    <name evidence="4" type="ORF">AOQ84DRAFT_351664</name>
</gene>
<dbReference type="PANTHER" id="PTHR36183:SF2">
    <property type="entry name" value="BETA-GLUCURONIDASE C-TERMINAL DOMAIN-CONTAINING PROTEIN"/>
    <property type="match status" value="1"/>
</dbReference>
<keyword evidence="5" id="KW-1185">Reference proteome</keyword>
<keyword evidence="4" id="KW-0378">Hydrolase</keyword>
<dbReference type="InterPro" id="IPR031728">
    <property type="entry name" value="GlcAase_C"/>
</dbReference>
<evidence type="ECO:0000256" key="1">
    <source>
        <dbReference type="SAM" id="Phobius"/>
    </source>
</evidence>
<dbReference type="EMBL" id="KV748612">
    <property type="protein sequence ID" value="OCL14149.1"/>
    <property type="molecule type" value="Genomic_DNA"/>
</dbReference>
<feature type="chain" id="PRO_5034006570" evidence="2">
    <location>
        <begin position="17"/>
        <end position="624"/>
    </location>
</feature>
<dbReference type="SUPFAM" id="SSF51445">
    <property type="entry name" value="(Trans)glycosidases"/>
    <property type="match status" value="1"/>
</dbReference>
<protein>
    <submittedName>
        <fullName evidence="4">Glycoside hydrolase family 79 protein</fullName>
    </submittedName>
</protein>
<reference evidence="4 5" key="1">
    <citation type="journal article" date="2016" name="Nat. Commun.">
        <title>Ectomycorrhizal ecology is imprinted in the genome of the dominant symbiotic fungus Cenococcum geophilum.</title>
        <authorList>
            <consortium name="DOE Joint Genome Institute"/>
            <person name="Peter M."/>
            <person name="Kohler A."/>
            <person name="Ohm R.A."/>
            <person name="Kuo A."/>
            <person name="Krutzmann J."/>
            <person name="Morin E."/>
            <person name="Arend M."/>
            <person name="Barry K.W."/>
            <person name="Binder M."/>
            <person name="Choi C."/>
            <person name="Clum A."/>
            <person name="Copeland A."/>
            <person name="Grisel N."/>
            <person name="Haridas S."/>
            <person name="Kipfer T."/>
            <person name="LaButti K."/>
            <person name="Lindquist E."/>
            <person name="Lipzen A."/>
            <person name="Maire R."/>
            <person name="Meier B."/>
            <person name="Mihaltcheva S."/>
            <person name="Molinier V."/>
            <person name="Murat C."/>
            <person name="Poggeler S."/>
            <person name="Quandt C.A."/>
            <person name="Sperisen C."/>
            <person name="Tritt A."/>
            <person name="Tisserant E."/>
            <person name="Crous P.W."/>
            <person name="Henrissat B."/>
            <person name="Nehls U."/>
            <person name="Egli S."/>
            <person name="Spatafora J.W."/>
            <person name="Grigoriev I.V."/>
            <person name="Martin F.M."/>
        </authorList>
    </citation>
    <scope>NUCLEOTIDE SEQUENCE [LARGE SCALE GENOMIC DNA]</scope>
    <source>
        <strain evidence="4 5">CBS 207.34</strain>
    </source>
</reference>
<keyword evidence="2" id="KW-0732">Signal</keyword>
<dbReference type="InterPro" id="IPR052974">
    <property type="entry name" value="GH79_Enzymes"/>
</dbReference>
<dbReference type="AlphaFoldDB" id="A0A8E2JYS1"/>
<feature type="signal peptide" evidence="2">
    <location>
        <begin position="1"/>
        <end position="16"/>
    </location>
</feature>
<keyword evidence="1" id="KW-0812">Transmembrane</keyword>